<protein>
    <submittedName>
        <fullName evidence="2">Iron hydrogenase 1</fullName>
        <ecNumber evidence="2">1.12.7.2</ecNumber>
    </submittedName>
</protein>
<dbReference type="EC" id="1.12.7.2" evidence="2"/>
<dbReference type="InterPro" id="IPR009016">
    <property type="entry name" value="Fe_hydrogenase"/>
</dbReference>
<accession>A0A644WLP5</accession>
<dbReference type="SUPFAM" id="SSF53920">
    <property type="entry name" value="Fe-only hydrogenase"/>
    <property type="match status" value="1"/>
</dbReference>
<name>A0A644WLP5_9ZZZZ</name>
<proteinExistence type="predicted"/>
<organism evidence="2">
    <name type="scientific">bioreactor metagenome</name>
    <dbReference type="NCBI Taxonomy" id="1076179"/>
    <lineage>
        <taxon>unclassified sequences</taxon>
        <taxon>metagenomes</taxon>
        <taxon>ecological metagenomes</taxon>
    </lineage>
</organism>
<reference evidence="2" key="1">
    <citation type="submission" date="2019-08" db="EMBL/GenBank/DDBJ databases">
        <authorList>
            <person name="Kucharzyk K."/>
            <person name="Murdoch R.W."/>
            <person name="Higgins S."/>
            <person name="Loffler F."/>
        </authorList>
    </citation>
    <scope>NUCLEOTIDE SEQUENCE</scope>
</reference>
<dbReference type="PANTHER" id="PTHR11615">
    <property type="entry name" value="NITRATE, FORMATE, IRON DEHYDROGENASE"/>
    <property type="match status" value="1"/>
</dbReference>
<evidence type="ECO:0000259" key="1">
    <source>
        <dbReference type="Pfam" id="PF02906"/>
    </source>
</evidence>
<dbReference type="InterPro" id="IPR004108">
    <property type="entry name" value="Fe_hydrogenase_lsu_C"/>
</dbReference>
<sequence length="264" mass="28832">MEKTYLVQIAQEMKDPTRKLVAMVAPALAGQYDQPYGKILAAVKASGFDEVVEVAMGANVTSRNEADEWEERVKDGGAPFMTTSCCPSYKAWAEKNLPDLVPYISHTRTPASYTAEFVKKSQPDSVTVFISPCIAKRVEGFYDLNVDYVITFEELDAIIKARGIDIASCEPLELSAEIEKSGRYYAKTGGVAASVAQYLHDSGSYKPMVINGLDKESVKFLRGIVQSGKTDANMIEVMMCQGGCVNGCSTISDYKAATRRLGKI</sequence>
<gene>
    <name evidence="2" type="ORF">SDC9_50705</name>
</gene>
<dbReference type="EMBL" id="VSSQ01001038">
    <property type="protein sequence ID" value="MPM04428.1"/>
    <property type="molecule type" value="Genomic_DNA"/>
</dbReference>
<dbReference type="AlphaFoldDB" id="A0A644WLP5"/>
<dbReference type="GO" id="GO:0008901">
    <property type="term" value="F:ferredoxin hydrogenase activity"/>
    <property type="evidence" value="ECO:0007669"/>
    <property type="project" value="UniProtKB-EC"/>
</dbReference>
<dbReference type="Gene3D" id="3.40.950.10">
    <property type="entry name" value="Fe-only Hydrogenase (Larger Subunit), Chain L, domain 3"/>
    <property type="match status" value="2"/>
</dbReference>
<comment type="caution">
    <text evidence="2">The sequence shown here is derived from an EMBL/GenBank/DDBJ whole genome shotgun (WGS) entry which is preliminary data.</text>
</comment>
<dbReference type="Gene3D" id="3.40.50.1780">
    <property type="match status" value="1"/>
</dbReference>
<keyword evidence="2" id="KW-0560">Oxidoreductase</keyword>
<feature type="domain" description="Iron hydrogenase large subunit C-terminal" evidence="1">
    <location>
        <begin position="19"/>
        <end position="247"/>
    </location>
</feature>
<evidence type="ECO:0000313" key="2">
    <source>
        <dbReference type="EMBL" id="MPM04428.1"/>
    </source>
</evidence>
<dbReference type="Pfam" id="PF02906">
    <property type="entry name" value="Fe_hyd_lg_C"/>
    <property type="match status" value="1"/>
</dbReference>
<dbReference type="InterPro" id="IPR050340">
    <property type="entry name" value="Cytosolic_Fe-S_CAF"/>
</dbReference>